<name>A0A6J5Z2A4_9ZZZZ</name>
<dbReference type="AlphaFoldDB" id="A0A6J5Z2A4"/>
<feature type="region of interest" description="Disordered" evidence="1">
    <location>
        <begin position="308"/>
        <end position="344"/>
    </location>
</feature>
<sequence>MAGGLSNADEYIADQAVDLSALTYTNQGALRNLEVKAELAGAIREAVTAVYGPDYRVEVMSGAQGKGSRGTTGSRRHTTGVAADVWVYSPEGKRLKGDDLVPLSQHWLATKTGSVGFPAKKGQSLHLDLVGGTGPGAVPRNKGEGAVWYYGSPSAAQRKALTSGVKGTVPTYAIDPAMVKKGIIPKVNIPSVGSLTDTKRVAPQPLDMPRSIAIKRGEASVPRGFDSPKTGAQVDALYAGIVPGKTVLTAPSDKTVPKAPVAGLKLPVAPAVKVATPAPKPAPTKPVAGLTKLVAPTPSAAKLPSVAGFTVPTKRPPQRGVIKTTAPDQEPIPHDVVPKSVQTPLNTSKAPVAGLIQLKVPGQTVLASATTPTSQGAGATPRDEKLAQRLAMSAASGERAAAAKATQARIEAQQRAAAEQAAVQRKAAAAQRLAAERTRQQAAAQARASVIAHMSPAGRAANAPGISHNYSTVSHPGERYDVMGNDMAFQPRSVQTSDRWNTGY</sequence>
<protein>
    <submittedName>
        <fullName evidence="2">Unannotated protein</fullName>
    </submittedName>
</protein>
<proteinExistence type="predicted"/>
<gene>
    <name evidence="2" type="ORF">UFOPK3547_00064</name>
</gene>
<reference evidence="2" key="1">
    <citation type="submission" date="2020-05" db="EMBL/GenBank/DDBJ databases">
        <authorList>
            <person name="Chiriac C."/>
            <person name="Salcher M."/>
            <person name="Ghai R."/>
            <person name="Kavagutti S V."/>
        </authorList>
    </citation>
    <scope>NUCLEOTIDE SEQUENCE</scope>
</reference>
<evidence type="ECO:0000256" key="1">
    <source>
        <dbReference type="SAM" id="MobiDB-lite"/>
    </source>
</evidence>
<organism evidence="2">
    <name type="scientific">freshwater metagenome</name>
    <dbReference type="NCBI Taxonomy" id="449393"/>
    <lineage>
        <taxon>unclassified sequences</taxon>
        <taxon>metagenomes</taxon>
        <taxon>ecological metagenomes</taxon>
    </lineage>
</organism>
<evidence type="ECO:0000313" key="2">
    <source>
        <dbReference type="EMBL" id="CAB4334390.1"/>
    </source>
</evidence>
<accession>A0A6J5Z2A4</accession>
<dbReference type="EMBL" id="CAESAN010000003">
    <property type="protein sequence ID" value="CAB4334390.1"/>
    <property type="molecule type" value="Genomic_DNA"/>
</dbReference>